<reference evidence="1" key="1">
    <citation type="submission" date="2023-08" db="EMBL/GenBank/DDBJ databases">
        <title>Black Yeasts Isolated from many extreme environments.</title>
        <authorList>
            <person name="Coleine C."/>
            <person name="Stajich J.E."/>
            <person name="Selbmann L."/>
        </authorList>
    </citation>
    <scope>NUCLEOTIDE SEQUENCE</scope>
    <source>
        <strain evidence="1">CCFEE 5810</strain>
    </source>
</reference>
<evidence type="ECO:0008006" key="3">
    <source>
        <dbReference type="Google" id="ProtNLM"/>
    </source>
</evidence>
<protein>
    <recommendedName>
        <fullName evidence="3">F-box domain-containing protein</fullName>
    </recommendedName>
</protein>
<gene>
    <name evidence="1" type="ORF">LTR97_011219</name>
</gene>
<name>A0AAN7VZG8_9PEZI</name>
<organism evidence="1 2">
    <name type="scientific">Elasticomyces elasticus</name>
    <dbReference type="NCBI Taxonomy" id="574655"/>
    <lineage>
        <taxon>Eukaryota</taxon>
        <taxon>Fungi</taxon>
        <taxon>Dikarya</taxon>
        <taxon>Ascomycota</taxon>
        <taxon>Pezizomycotina</taxon>
        <taxon>Dothideomycetes</taxon>
        <taxon>Dothideomycetidae</taxon>
        <taxon>Mycosphaerellales</taxon>
        <taxon>Teratosphaeriaceae</taxon>
        <taxon>Elasticomyces</taxon>
    </lineage>
</organism>
<dbReference type="Proteomes" id="UP001310594">
    <property type="component" value="Unassembled WGS sequence"/>
</dbReference>
<sequence length="239" mass="27637">MDIDSNVQKLASAVQTPSHLQIKSDGISHTEAVKETIPFTSMPREIRDHIYSFVQPIGVNVADERQQLGNHPLSTVCKQVSLEWRDYYHSNTTFILDIRSEFDFRRAKNSKEKHKATKPLRDWLENMSEREAGRLRTLTLYGWHDIVRIEISIRPLMVMVTCEPNRDQKVDEKWTDGVARLQKRMDTFPTIVKKGDHLGSAAIIQLCEFAMLARDDTRVNGNEEWGLKKRVSTAAPWYL</sequence>
<comment type="caution">
    <text evidence="1">The sequence shown here is derived from an EMBL/GenBank/DDBJ whole genome shotgun (WGS) entry which is preliminary data.</text>
</comment>
<evidence type="ECO:0000313" key="1">
    <source>
        <dbReference type="EMBL" id="KAK5692046.1"/>
    </source>
</evidence>
<dbReference type="EMBL" id="JAVRQU010000020">
    <property type="protein sequence ID" value="KAK5692046.1"/>
    <property type="molecule type" value="Genomic_DNA"/>
</dbReference>
<dbReference type="AlphaFoldDB" id="A0AAN7VZG8"/>
<accession>A0AAN7VZG8</accession>
<proteinExistence type="predicted"/>
<evidence type="ECO:0000313" key="2">
    <source>
        <dbReference type="Proteomes" id="UP001310594"/>
    </source>
</evidence>